<dbReference type="Gene3D" id="3.50.50.60">
    <property type="entry name" value="FAD/NAD(P)-binding domain"/>
    <property type="match status" value="2"/>
</dbReference>
<reference evidence="1 2" key="1">
    <citation type="journal article" date="2016" name="Nat. Commun.">
        <title>Thousands of microbial genomes shed light on interconnected biogeochemical processes in an aquifer system.</title>
        <authorList>
            <person name="Anantharaman K."/>
            <person name="Brown C.T."/>
            <person name="Hug L.A."/>
            <person name="Sharon I."/>
            <person name="Castelle C.J."/>
            <person name="Probst A.J."/>
            <person name="Thomas B.C."/>
            <person name="Singh A."/>
            <person name="Wilkins M.J."/>
            <person name="Karaoz U."/>
            <person name="Brodie E.L."/>
            <person name="Williams K.H."/>
            <person name="Hubbard S.S."/>
            <person name="Banfield J.F."/>
        </authorList>
    </citation>
    <scope>NUCLEOTIDE SEQUENCE [LARGE SCALE GENOMIC DNA]</scope>
</reference>
<dbReference type="GO" id="GO:0005829">
    <property type="term" value="C:cytosol"/>
    <property type="evidence" value="ECO:0007669"/>
    <property type="project" value="TreeGrafter"/>
</dbReference>
<dbReference type="InterPro" id="IPR036188">
    <property type="entry name" value="FAD/NAD-bd_sf"/>
</dbReference>
<evidence type="ECO:0008006" key="3">
    <source>
        <dbReference type="Google" id="ProtNLM"/>
    </source>
</evidence>
<dbReference type="PANTHER" id="PTHR21197:SF0">
    <property type="entry name" value="UDP-GALACTOPYRANOSE MUTASE"/>
    <property type="match status" value="1"/>
</dbReference>
<sequence>MNKKKDIALIIGAGPGGLTAAHELLSRTDILPIVVEASNYVGGISRTVVHNGNRIDIGGHRFFSKSDRVMDWWKRVMPIEGQGGASQQIRYRGKNATIATAESGPDPDREDRVMLVRPRRSRIYYLGQFFDYPISLSPDTLRKLGMIRLVKIGTSYVWATLFPYRKPRNLEEFYVNQFGRELYKTFFESYTEKVWGVPCSAISAEWGAQRVKGLSLSRAALHFLRKQFSAISLGDKKVETSLIEQFLYPKYGPGHMWETVAHDIKADGGKILVEHELVGLKTQANRITGGVVSDKHTGKKITIAADYVFSTMPIKDLVNALDREVPEAAYGVGNNLLYRDFITVGLLLDKLAVCDEKDGGMITDNWIYIQEPGTKVGRVQIFNNWSPYMVVDKSKVWIGLEYFCTEGDDMWNMGENEFTAFAIDEVTRIGLIHKEDVRDSVVIKMKKTYPGYFGAYEHFDQVRAYLDTFENLFLIGRNGMHKYNNQDHSMLTAMVAVDNIISGRTDKSNIWAVNAEQDYHETKEG</sequence>
<dbReference type="AlphaFoldDB" id="A0A1G2DJ90"/>
<accession>A0A1G2DJ90</accession>
<dbReference type="Pfam" id="PF13450">
    <property type="entry name" value="NAD_binding_8"/>
    <property type="match status" value="1"/>
</dbReference>
<name>A0A1G2DJ90_9BACT</name>
<dbReference type="NCBIfam" id="NF005548">
    <property type="entry name" value="PRK07208.1-4"/>
    <property type="match status" value="1"/>
</dbReference>
<dbReference type="PANTHER" id="PTHR21197">
    <property type="entry name" value="UDP-GALACTOPYRANOSE MUTASE"/>
    <property type="match status" value="1"/>
</dbReference>
<dbReference type="SUPFAM" id="SSF51971">
    <property type="entry name" value="Nucleotide-binding domain"/>
    <property type="match status" value="1"/>
</dbReference>
<dbReference type="GO" id="GO:0008767">
    <property type="term" value="F:UDP-galactopyranose mutase activity"/>
    <property type="evidence" value="ECO:0007669"/>
    <property type="project" value="TreeGrafter"/>
</dbReference>
<comment type="caution">
    <text evidence="1">The sequence shown here is derived from an EMBL/GenBank/DDBJ whole genome shotgun (WGS) entry which is preliminary data.</text>
</comment>
<evidence type="ECO:0000313" key="1">
    <source>
        <dbReference type="EMBL" id="OGZ13636.1"/>
    </source>
</evidence>
<evidence type="ECO:0000313" key="2">
    <source>
        <dbReference type="Proteomes" id="UP000178636"/>
    </source>
</evidence>
<gene>
    <name evidence="1" type="ORF">A3C93_01300</name>
</gene>
<dbReference type="GO" id="GO:0050660">
    <property type="term" value="F:flavin adenine dinucleotide binding"/>
    <property type="evidence" value="ECO:0007669"/>
    <property type="project" value="TreeGrafter"/>
</dbReference>
<proteinExistence type="predicted"/>
<dbReference type="STRING" id="1798664.A3C93_01300"/>
<organism evidence="1 2">
    <name type="scientific">Candidatus Lloydbacteria bacterium RIFCSPHIGHO2_02_FULL_54_17</name>
    <dbReference type="NCBI Taxonomy" id="1798664"/>
    <lineage>
        <taxon>Bacteria</taxon>
        <taxon>Candidatus Lloydiibacteriota</taxon>
    </lineage>
</organism>
<protein>
    <recommendedName>
        <fullName evidence="3">Amine oxidase domain-containing protein</fullName>
    </recommendedName>
</protein>
<dbReference type="NCBIfam" id="NF005546">
    <property type="entry name" value="PRK07208.1-2"/>
    <property type="match status" value="1"/>
</dbReference>
<dbReference type="Proteomes" id="UP000178636">
    <property type="component" value="Unassembled WGS sequence"/>
</dbReference>
<dbReference type="EMBL" id="MHLO01000001">
    <property type="protein sequence ID" value="OGZ13636.1"/>
    <property type="molecule type" value="Genomic_DNA"/>
</dbReference>